<organism evidence="9 10">
    <name type="scientific">Penicillium frequentans</name>
    <dbReference type="NCBI Taxonomy" id="3151616"/>
    <lineage>
        <taxon>Eukaryota</taxon>
        <taxon>Fungi</taxon>
        <taxon>Dikarya</taxon>
        <taxon>Ascomycota</taxon>
        <taxon>Pezizomycotina</taxon>
        <taxon>Eurotiomycetes</taxon>
        <taxon>Eurotiomycetidae</taxon>
        <taxon>Eurotiales</taxon>
        <taxon>Aspergillaceae</taxon>
        <taxon>Penicillium</taxon>
    </lineage>
</organism>
<evidence type="ECO:0000256" key="6">
    <source>
        <dbReference type="SAM" id="MobiDB-lite"/>
    </source>
</evidence>
<protein>
    <recommendedName>
        <fullName evidence="8">Rhodopsin domain-containing protein</fullName>
    </recommendedName>
</protein>
<feature type="region of interest" description="Disordered" evidence="6">
    <location>
        <begin position="351"/>
        <end position="376"/>
    </location>
</feature>
<feature type="transmembrane region" description="Helical" evidence="7">
    <location>
        <begin position="128"/>
        <end position="150"/>
    </location>
</feature>
<dbReference type="InterPro" id="IPR052337">
    <property type="entry name" value="SAT4-like"/>
</dbReference>
<accession>A0AAD6CUC6</accession>
<evidence type="ECO:0000313" key="9">
    <source>
        <dbReference type="EMBL" id="KAJ5537564.1"/>
    </source>
</evidence>
<keyword evidence="10" id="KW-1185">Reference proteome</keyword>
<evidence type="ECO:0000259" key="8">
    <source>
        <dbReference type="Pfam" id="PF20684"/>
    </source>
</evidence>
<feature type="transmembrane region" description="Helical" evidence="7">
    <location>
        <begin position="182"/>
        <end position="201"/>
    </location>
</feature>
<feature type="transmembrane region" description="Helical" evidence="7">
    <location>
        <begin position="17"/>
        <end position="38"/>
    </location>
</feature>
<comment type="subcellular location">
    <subcellularLocation>
        <location evidence="1">Membrane</location>
        <topology evidence="1">Multi-pass membrane protein</topology>
    </subcellularLocation>
</comment>
<dbReference type="PANTHER" id="PTHR33048">
    <property type="entry name" value="PTH11-LIKE INTEGRAL MEMBRANE PROTEIN (AFU_ORTHOLOGUE AFUA_5G11245)"/>
    <property type="match status" value="1"/>
</dbReference>
<dbReference type="EMBL" id="JAQIZZ010000006">
    <property type="protein sequence ID" value="KAJ5537564.1"/>
    <property type="molecule type" value="Genomic_DNA"/>
</dbReference>
<feature type="transmembrane region" description="Helical" evidence="7">
    <location>
        <begin position="213"/>
        <end position="237"/>
    </location>
</feature>
<feature type="domain" description="Rhodopsin" evidence="8">
    <location>
        <begin position="34"/>
        <end position="274"/>
    </location>
</feature>
<evidence type="ECO:0000313" key="10">
    <source>
        <dbReference type="Proteomes" id="UP001220324"/>
    </source>
</evidence>
<gene>
    <name evidence="9" type="ORF">N7494_007043</name>
</gene>
<dbReference type="Proteomes" id="UP001220324">
    <property type="component" value="Unassembled WGS sequence"/>
</dbReference>
<evidence type="ECO:0000256" key="1">
    <source>
        <dbReference type="ARBA" id="ARBA00004141"/>
    </source>
</evidence>
<dbReference type="AlphaFoldDB" id="A0AAD6CUC6"/>
<keyword evidence="4 7" id="KW-0472">Membrane</keyword>
<evidence type="ECO:0000256" key="4">
    <source>
        <dbReference type="ARBA" id="ARBA00023136"/>
    </source>
</evidence>
<evidence type="ECO:0000256" key="3">
    <source>
        <dbReference type="ARBA" id="ARBA00022989"/>
    </source>
</evidence>
<evidence type="ECO:0000256" key="2">
    <source>
        <dbReference type="ARBA" id="ARBA00022692"/>
    </source>
</evidence>
<evidence type="ECO:0000256" key="7">
    <source>
        <dbReference type="SAM" id="Phobius"/>
    </source>
</evidence>
<keyword evidence="2 7" id="KW-0812">Transmembrane</keyword>
<evidence type="ECO:0000256" key="5">
    <source>
        <dbReference type="ARBA" id="ARBA00038359"/>
    </source>
</evidence>
<dbReference type="Pfam" id="PF20684">
    <property type="entry name" value="Fung_rhodopsin"/>
    <property type="match status" value="1"/>
</dbReference>
<name>A0AAD6CUC6_9EURO</name>
<dbReference type="PANTHER" id="PTHR33048:SF165">
    <property type="entry name" value="INTEGRAL MEMBRANE PROTEIN"/>
    <property type="match status" value="1"/>
</dbReference>
<keyword evidence="3 7" id="KW-1133">Transmembrane helix</keyword>
<comment type="similarity">
    <text evidence="5">Belongs to the SAT4 family.</text>
</comment>
<proteinExistence type="inferred from homology"/>
<feature type="compositionally biased region" description="Basic and acidic residues" evidence="6">
    <location>
        <begin position="360"/>
        <end position="376"/>
    </location>
</feature>
<feature type="transmembrane region" description="Helical" evidence="7">
    <location>
        <begin position="50"/>
        <end position="75"/>
    </location>
</feature>
<sequence length="376" mass="41211">MAHSGAKAALASNGQGLVILTVIEGSVALFLLIARVYTTWRITRHIRSDLYLSLVTFIIALIGSIFLALGVSSGLGAHKADLTEIEITHAIKWNWINQSLGILATATGKLAIVAFLQQIHGPESRKKVIFLWGVGISNLVVNCITIVLIWTQCDPSAKLWNNALPGSCDGRVRNQQAAYFQGSYSAVCDLILALYPVIFFWNVRLNRRVKIGLCCLMGLGVAACVCAIVKTTTLRVLNETEDITYYMAQLIILNETEKWVVLIVGCIPPIRPLLMIVFHRILTSAKSTIGQSHTNQLGRSTELQTYSHSKPQVRHMTSNLVSVLEGKDSEENLAEEGGIMKTTEVRLSYEAGSSTGTTSTHHEHAPEDAHLPLDRV</sequence>
<feature type="transmembrane region" description="Helical" evidence="7">
    <location>
        <begin position="95"/>
        <end position="116"/>
    </location>
</feature>
<reference evidence="9 10" key="1">
    <citation type="journal article" date="2023" name="IMA Fungus">
        <title>Comparative genomic study of the Penicillium genus elucidates a diverse pangenome and 15 lateral gene transfer events.</title>
        <authorList>
            <person name="Petersen C."/>
            <person name="Sorensen T."/>
            <person name="Nielsen M.R."/>
            <person name="Sondergaard T.E."/>
            <person name="Sorensen J.L."/>
            <person name="Fitzpatrick D.A."/>
            <person name="Frisvad J.C."/>
            <person name="Nielsen K.L."/>
        </authorList>
    </citation>
    <scope>NUCLEOTIDE SEQUENCE [LARGE SCALE GENOMIC DNA]</scope>
    <source>
        <strain evidence="9 10">IBT 35679</strain>
    </source>
</reference>
<feature type="transmembrane region" description="Helical" evidence="7">
    <location>
        <begin position="259"/>
        <end position="278"/>
    </location>
</feature>
<dbReference type="GO" id="GO:0016020">
    <property type="term" value="C:membrane"/>
    <property type="evidence" value="ECO:0007669"/>
    <property type="project" value="UniProtKB-SubCell"/>
</dbReference>
<dbReference type="InterPro" id="IPR049326">
    <property type="entry name" value="Rhodopsin_dom_fungi"/>
</dbReference>
<comment type="caution">
    <text evidence="9">The sequence shown here is derived from an EMBL/GenBank/DDBJ whole genome shotgun (WGS) entry which is preliminary data.</text>
</comment>